<dbReference type="PROSITE" id="PS00629">
    <property type="entry name" value="IMP_1"/>
    <property type="match status" value="1"/>
</dbReference>
<proteinExistence type="predicted"/>
<evidence type="ECO:0000256" key="2">
    <source>
        <dbReference type="ARBA" id="ARBA00013106"/>
    </source>
</evidence>
<keyword evidence="8" id="KW-1185">Reference proteome</keyword>
<evidence type="ECO:0000313" key="7">
    <source>
        <dbReference type="EMBL" id="SCE84388.1"/>
    </source>
</evidence>
<dbReference type="PANTHER" id="PTHR20854">
    <property type="entry name" value="INOSITOL MONOPHOSPHATASE"/>
    <property type="match status" value="1"/>
</dbReference>
<keyword evidence="5 6" id="KW-0460">Magnesium</keyword>
<evidence type="ECO:0000256" key="5">
    <source>
        <dbReference type="ARBA" id="ARBA00022842"/>
    </source>
</evidence>
<dbReference type="PROSITE" id="PS00630">
    <property type="entry name" value="IMP_2"/>
    <property type="match status" value="1"/>
</dbReference>
<dbReference type="PANTHER" id="PTHR20854:SF4">
    <property type="entry name" value="INOSITOL-1-MONOPHOSPHATASE-RELATED"/>
    <property type="match status" value="1"/>
</dbReference>
<comment type="catalytic activity">
    <reaction evidence="1">
        <text>a myo-inositol phosphate + H2O = myo-inositol + phosphate</text>
        <dbReference type="Rhea" id="RHEA:24056"/>
        <dbReference type="ChEBI" id="CHEBI:15377"/>
        <dbReference type="ChEBI" id="CHEBI:17268"/>
        <dbReference type="ChEBI" id="CHEBI:43474"/>
        <dbReference type="ChEBI" id="CHEBI:84139"/>
        <dbReference type="EC" id="3.1.3.25"/>
    </reaction>
</comment>
<feature type="binding site" evidence="6">
    <location>
        <position position="213"/>
    </location>
    <ligand>
        <name>Mg(2+)</name>
        <dbReference type="ChEBI" id="CHEBI:18420"/>
        <label>1</label>
        <note>catalytic</note>
    </ligand>
</feature>
<dbReference type="InParanoid" id="A0A1C4VKB8"/>
<dbReference type="EMBL" id="LT607413">
    <property type="protein sequence ID" value="SCE84388.1"/>
    <property type="molecule type" value="Genomic_DNA"/>
</dbReference>
<keyword evidence="4" id="KW-0378">Hydrolase</keyword>
<evidence type="ECO:0000256" key="6">
    <source>
        <dbReference type="PIRSR" id="PIRSR600760-2"/>
    </source>
</evidence>
<dbReference type="GO" id="GO:0006020">
    <property type="term" value="P:inositol metabolic process"/>
    <property type="evidence" value="ECO:0007669"/>
    <property type="project" value="TreeGrafter"/>
</dbReference>
<keyword evidence="3 6" id="KW-0479">Metal-binding</keyword>
<name>A0A1C4VKB8_MICEC</name>
<accession>A0A1C4VKB8</accession>
<dbReference type="GO" id="GO:0046854">
    <property type="term" value="P:phosphatidylinositol phosphate biosynthetic process"/>
    <property type="evidence" value="ECO:0007669"/>
    <property type="project" value="InterPro"/>
</dbReference>
<dbReference type="Proteomes" id="UP000198253">
    <property type="component" value="Chromosome I"/>
</dbReference>
<dbReference type="InterPro" id="IPR000760">
    <property type="entry name" value="Inositol_monophosphatase-like"/>
</dbReference>
<evidence type="ECO:0000256" key="3">
    <source>
        <dbReference type="ARBA" id="ARBA00022723"/>
    </source>
</evidence>
<feature type="binding site" evidence="6">
    <location>
        <position position="83"/>
    </location>
    <ligand>
        <name>Mg(2+)</name>
        <dbReference type="ChEBI" id="CHEBI:18420"/>
        <label>1</label>
        <note>catalytic</note>
    </ligand>
</feature>
<evidence type="ECO:0000313" key="8">
    <source>
        <dbReference type="Proteomes" id="UP000198253"/>
    </source>
</evidence>
<gene>
    <name evidence="7" type="ORF">GA0070618_1335</name>
</gene>
<dbReference type="GO" id="GO:0008934">
    <property type="term" value="F:inositol monophosphate 1-phosphatase activity"/>
    <property type="evidence" value="ECO:0007669"/>
    <property type="project" value="TreeGrafter"/>
</dbReference>
<feature type="binding site" evidence="6">
    <location>
        <position position="68"/>
    </location>
    <ligand>
        <name>Mg(2+)</name>
        <dbReference type="ChEBI" id="CHEBI:18420"/>
        <label>1</label>
        <note>catalytic</note>
    </ligand>
</feature>
<feature type="binding site" evidence="6">
    <location>
        <position position="86"/>
    </location>
    <ligand>
        <name>Mg(2+)</name>
        <dbReference type="ChEBI" id="CHEBI:18420"/>
        <label>1</label>
        <note>catalytic</note>
    </ligand>
</feature>
<dbReference type="PRINTS" id="PR00377">
    <property type="entry name" value="IMPHPHTASES"/>
</dbReference>
<dbReference type="GO" id="GO:0046872">
    <property type="term" value="F:metal ion binding"/>
    <property type="evidence" value="ECO:0007669"/>
    <property type="project" value="UniProtKB-KW"/>
</dbReference>
<dbReference type="AlphaFoldDB" id="A0A1C4VKB8"/>
<reference evidence="8" key="1">
    <citation type="submission" date="2016-06" db="EMBL/GenBank/DDBJ databases">
        <authorList>
            <person name="Varghese N."/>
            <person name="Submissions Spin"/>
        </authorList>
    </citation>
    <scope>NUCLEOTIDE SEQUENCE [LARGE SCALE GENOMIC DNA]</scope>
    <source>
        <strain evidence="8">DSM 43816</strain>
    </source>
</reference>
<dbReference type="FunCoup" id="A0A1C4VKB8">
    <property type="interactions" value="5"/>
</dbReference>
<protein>
    <recommendedName>
        <fullName evidence="2">inositol-phosphate phosphatase</fullName>
        <ecNumber evidence="2">3.1.3.25</ecNumber>
    </recommendedName>
</protein>
<dbReference type="Gene3D" id="3.30.540.10">
    <property type="entry name" value="Fructose-1,6-Bisphosphatase, subunit A, domain 1"/>
    <property type="match status" value="1"/>
</dbReference>
<dbReference type="InterPro" id="IPR020583">
    <property type="entry name" value="Inositol_monoP_metal-BS"/>
</dbReference>
<organism evidence="7 8">
    <name type="scientific">Micromonospora echinospora</name>
    <name type="common">Micromonospora purpurea</name>
    <dbReference type="NCBI Taxonomy" id="1877"/>
    <lineage>
        <taxon>Bacteria</taxon>
        <taxon>Bacillati</taxon>
        <taxon>Actinomycetota</taxon>
        <taxon>Actinomycetes</taxon>
        <taxon>Micromonosporales</taxon>
        <taxon>Micromonosporaceae</taxon>
        <taxon>Micromonospora</taxon>
    </lineage>
</organism>
<dbReference type="EC" id="3.1.3.25" evidence="2"/>
<dbReference type="SUPFAM" id="SSF56655">
    <property type="entry name" value="Carbohydrate phosphatase"/>
    <property type="match status" value="1"/>
</dbReference>
<evidence type="ECO:0000256" key="1">
    <source>
        <dbReference type="ARBA" id="ARBA00001033"/>
    </source>
</evidence>
<dbReference type="OrthoDB" id="9772456at2"/>
<dbReference type="GO" id="GO:0007165">
    <property type="term" value="P:signal transduction"/>
    <property type="evidence" value="ECO:0007669"/>
    <property type="project" value="TreeGrafter"/>
</dbReference>
<sequence length="282" mass="29847">MPRPDPDALLPVAHDAIDKAVDYVLTNPFTAVRQKDAHEIVTDVDVAVERLVHAALSQGATDIGFLGEETGAVGDPDTYWVLDPIDGTTNFSHGLPLSSISLGLVHDGFPILGVIAVPFLARRYWATRAGGAYRDGARLRVSATADLSKALVALTDYGGPQPEIDDLLCRELDRELTTRAQGLRRLGSTAIELAFVAEGSLDASISIWNGTWDTAAGAVIAHEAGAVVMDADGSPHSTRSRCAIAVTPALRGAMLSVLEIVRGTRYWPVEAEDVSARDGGIA</sequence>
<feature type="binding site" evidence="6">
    <location>
        <position position="85"/>
    </location>
    <ligand>
        <name>Mg(2+)</name>
        <dbReference type="ChEBI" id="CHEBI:18420"/>
        <label>1</label>
        <note>catalytic</note>
    </ligand>
</feature>
<dbReference type="InterPro" id="IPR020550">
    <property type="entry name" value="Inositol_monophosphatase_CS"/>
</dbReference>
<evidence type="ECO:0000256" key="4">
    <source>
        <dbReference type="ARBA" id="ARBA00022801"/>
    </source>
</evidence>
<dbReference type="Gene3D" id="3.40.190.80">
    <property type="match status" value="1"/>
</dbReference>
<dbReference type="Pfam" id="PF00459">
    <property type="entry name" value="Inositol_P"/>
    <property type="match status" value="1"/>
</dbReference>
<comment type="cofactor">
    <cofactor evidence="6">
        <name>Mg(2+)</name>
        <dbReference type="ChEBI" id="CHEBI:18420"/>
    </cofactor>
</comment>